<gene>
    <name evidence="2" type="ORF">SLEP1_g59585</name>
</gene>
<reference evidence="2 3" key="1">
    <citation type="journal article" date="2021" name="Commun. Biol.">
        <title>The genome of Shorea leprosula (Dipterocarpaceae) highlights the ecological relevance of drought in aseasonal tropical rainforests.</title>
        <authorList>
            <person name="Ng K.K.S."/>
            <person name="Kobayashi M.J."/>
            <person name="Fawcett J.A."/>
            <person name="Hatakeyama M."/>
            <person name="Paape T."/>
            <person name="Ng C.H."/>
            <person name="Ang C.C."/>
            <person name="Tnah L.H."/>
            <person name="Lee C.T."/>
            <person name="Nishiyama T."/>
            <person name="Sese J."/>
            <person name="O'Brien M.J."/>
            <person name="Copetti D."/>
            <person name="Mohd Noor M.I."/>
            <person name="Ong R.C."/>
            <person name="Putra M."/>
            <person name="Sireger I.Z."/>
            <person name="Indrioko S."/>
            <person name="Kosugi Y."/>
            <person name="Izuno A."/>
            <person name="Isagi Y."/>
            <person name="Lee S.L."/>
            <person name="Shimizu K.K."/>
        </authorList>
    </citation>
    <scope>NUCLEOTIDE SEQUENCE [LARGE SCALE GENOMIC DNA]</scope>
    <source>
        <strain evidence="2">214</strain>
    </source>
</reference>
<evidence type="ECO:0000256" key="1">
    <source>
        <dbReference type="SAM" id="MobiDB-lite"/>
    </source>
</evidence>
<accession>A0AAV5MT89</accession>
<feature type="region of interest" description="Disordered" evidence="1">
    <location>
        <begin position="1"/>
        <end position="26"/>
    </location>
</feature>
<dbReference type="PANTHER" id="PTHR38390">
    <property type="entry name" value="OS01G0103900 PROTEIN"/>
    <property type="match status" value="1"/>
</dbReference>
<dbReference type="PANTHER" id="PTHR38390:SF2">
    <property type="entry name" value="OS01G0103900 PROTEIN"/>
    <property type="match status" value="1"/>
</dbReference>
<comment type="caution">
    <text evidence="2">The sequence shown here is derived from an EMBL/GenBank/DDBJ whole genome shotgun (WGS) entry which is preliminary data.</text>
</comment>
<sequence length="167" mass="18422">SVPPKVNDATPEQNSSQPKSAQVTLQSTSTVNVVVVEDETAQPDQIEDKTTASIAEEWEQLVVGELTEKYSPSHISKHKLEESVLSPIDINRQLDVKTSRILERLEAPRQLKSKAVSPTITSSGIQNAGVPVKMPLIPFQSNQASDPNSTSSELMKPNFQRLKRKHK</sequence>
<evidence type="ECO:0000313" key="3">
    <source>
        <dbReference type="Proteomes" id="UP001054252"/>
    </source>
</evidence>
<feature type="compositionally biased region" description="Polar residues" evidence="1">
    <location>
        <begin position="139"/>
        <end position="153"/>
    </location>
</feature>
<protein>
    <submittedName>
        <fullName evidence="2">Uncharacterized protein</fullName>
    </submittedName>
</protein>
<feature type="non-terminal residue" evidence="2">
    <location>
        <position position="1"/>
    </location>
</feature>
<feature type="region of interest" description="Disordered" evidence="1">
    <location>
        <begin position="136"/>
        <end position="167"/>
    </location>
</feature>
<dbReference type="Proteomes" id="UP001054252">
    <property type="component" value="Unassembled WGS sequence"/>
</dbReference>
<dbReference type="AlphaFoldDB" id="A0AAV5MT89"/>
<dbReference type="EMBL" id="BPVZ01001022">
    <property type="protein sequence ID" value="GKV53035.1"/>
    <property type="molecule type" value="Genomic_DNA"/>
</dbReference>
<keyword evidence="3" id="KW-1185">Reference proteome</keyword>
<evidence type="ECO:0000313" key="2">
    <source>
        <dbReference type="EMBL" id="GKV53035.1"/>
    </source>
</evidence>
<proteinExistence type="predicted"/>
<feature type="compositionally biased region" description="Polar residues" evidence="1">
    <location>
        <begin position="10"/>
        <end position="26"/>
    </location>
</feature>
<organism evidence="2 3">
    <name type="scientific">Rubroshorea leprosula</name>
    <dbReference type="NCBI Taxonomy" id="152421"/>
    <lineage>
        <taxon>Eukaryota</taxon>
        <taxon>Viridiplantae</taxon>
        <taxon>Streptophyta</taxon>
        <taxon>Embryophyta</taxon>
        <taxon>Tracheophyta</taxon>
        <taxon>Spermatophyta</taxon>
        <taxon>Magnoliopsida</taxon>
        <taxon>eudicotyledons</taxon>
        <taxon>Gunneridae</taxon>
        <taxon>Pentapetalae</taxon>
        <taxon>rosids</taxon>
        <taxon>malvids</taxon>
        <taxon>Malvales</taxon>
        <taxon>Dipterocarpaceae</taxon>
        <taxon>Rubroshorea</taxon>
    </lineage>
</organism>
<name>A0AAV5MT89_9ROSI</name>